<feature type="compositionally biased region" description="Acidic residues" evidence="1">
    <location>
        <begin position="20"/>
        <end position="35"/>
    </location>
</feature>
<dbReference type="InParanoid" id="A0A409WCZ4"/>
<dbReference type="InterPro" id="IPR039659">
    <property type="entry name" value="SPT5"/>
</dbReference>
<dbReference type="PANTHER" id="PTHR11125">
    <property type="entry name" value="SUPPRESSOR OF TY 5"/>
    <property type="match status" value="1"/>
</dbReference>
<dbReference type="InterPro" id="IPR005100">
    <property type="entry name" value="NGN-domain"/>
</dbReference>
<dbReference type="Gene3D" id="3.30.70.940">
    <property type="entry name" value="NusG, N-terminal domain"/>
    <property type="match status" value="1"/>
</dbReference>
<accession>A0A409WCZ4</accession>
<gene>
    <name evidence="3" type="ORF">CVT24_007926</name>
</gene>
<comment type="caution">
    <text evidence="3">The sequence shown here is derived from an EMBL/GenBank/DDBJ whole genome shotgun (WGS) entry which is preliminary data.</text>
</comment>
<protein>
    <recommendedName>
        <fullName evidence="2">NGN domain-containing protein</fullName>
    </recommendedName>
</protein>
<dbReference type="EMBL" id="NHTK01005577">
    <property type="protein sequence ID" value="PPQ76392.1"/>
    <property type="molecule type" value="Genomic_DNA"/>
</dbReference>
<feature type="region of interest" description="Disordered" evidence="1">
    <location>
        <begin position="1"/>
        <end position="35"/>
    </location>
</feature>
<evidence type="ECO:0000313" key="4">
    <source>
        <dbReference type="Proteomes" id="UP000284842"/>
    </source>
</evidence>
<feature type="compositionally biased region" description="Polar residues" evidence="1">
    <location>
        <begin position="543"/>
        <end position="552"/>
    </location>
</feature>
<dbReference type="InterPro" id="IPR036735">
    <property type="entry name" value="NGN_dom_sf"/>
</dbReference>
<dbReference type="GO" id="GO:0003729">
    <property type="term" value="F:mRNA binding"/>
    <property type="evidence" value="ECO:0007669"/>
    <property type="project" value="TreeGrafter"/>
</dbReference>
<dbReference type="GO" id="GO:0032044">
    <property type="term" value="C:DSIF complex"/>
    <property type="evidence" value="ECO:0007669"/>
    <property type="project" value="TreeGrafter"/>
</dbReference>
<dbReference type="GO" id="GO:0006368">
    <property type="term" value="P:transcription elongation by RNA polymerase II"/>
    <property type="evidence" value="ECO:0007669"/>
    <property type="project" value="TreeGrafter"/>
</dbReference>
<name>A0A409WCZ4_9AGAR</name>
<dbReference type="AlphaFoldDB" id="A0A409WCZ4"/>
<evidence type="ECO:0000313" key="3">
    <source>
        <dbReference type="EMBL" id="PPQ76392.1"/>
    </source>
</evidence>
<dbReference type="OrthoDB" id="3048815at2759"/>
<dbReference type="STRING" id="181874.A0A409WCZ4"/>
<evidence type="ECO:0000259" key="2">
    <source>
        <dbReference type="Pfam" id="PF03439"/>
    </source>
</evidence>
<proteinExistence type="predicted"/>
<dbReference type="GO" id="GO:0006357">
    <property type="term" value="P:regulation of transcription by RNA polymerase II"/>
    <property type="evidence" value="ECO:0007669"/>
    <property type="project" value="InterPro"/>
</dbReference>
<organism evidence="3 4">
    <name type="scientific">Panaeolus cyanescens</name>
    <dbReference type="NCBI Taxonomy" id="181874"/>
    <lineage>
        <taxon>Eukaryota</taxon>
        <taxon>Fungi</taxon>
        <taxon>Dikarya</taxon>
        <taxon>Basidiomycota</taxon>
        <taxon>Agaricomycotina</taxon>
        <taxon>Agaricomycetes</taxon>
        <taxon>Agaricomycetidae</taxon>
        <taxon>Agaricales</taxon>
        <taxon>Agaricineae</taxon>
        <taxon>Galeropsidaceae</taxon>
        <taxon>Panaeolus</taxon>
    </lineage>
</organism>
<reference evidence="3 4" key="1">
    <citation type="journal article" date="2018" name="Evol. Lett.">
        <title>Horizontal gene cluster transfer increased hallucinogenic mushroom diversity.</title>
        <authorList>
            <person name="Reynolds H.T."/>
            <person name="Vijayakumar V."/>
            <person name="Gluck-Thaler E."/>
            <person name="Korotkin H.B."/>
            <person name="Matheny P.B."/>
            <person name="Slot J.C."/>
        </authorList>
    </citation>
    <scope>NUCLEOTIDE SEQUENCE [LARGE SCALE GENOMIC DNA]</scope>
    <source>
        <strain evidence="3 4">2629</strain>
    </source>
</reference>
<feature type="domain" description="NGN" evidence="2">
    <location>
        <begin position="106"/>
        <end position="170"/>
    </location>
</feature>
<dbReference type="GO" id="GO:0032784">
    <property type="term" value="P:regulation of DNA-templated transcription elongation"/>
    <property type="evidence" value="ECO:0007669"/>
    <property type="project" value="InterPro"/>
</dbReference>
<dbReference type="Proteomes" id="UP000284842">
    <property type="component" value="Unassembled WGS sequence"/>
</dbReference>
<sequence length="764" mass="86502">MPRVNPFLDIEAEVDRGNEERDDNDDDDLSDFLDFDEVNENRDSITEPYYTWDKLHKASENDDNDEDDIESFLAHLRRHTTASTGAHDHPGTSSSTNESGAGIYPLYRVACREGMEEEALMFLLQKTRHERIRSAFLRESICGFIYLEAMVDANVTQLLMRTPGIRTNARGPKMEGIDQPDWPKLLTMKSTSRASGVESGKWVTVRAGKGYKGDIALVDRIEAWGVEVLLVPRIQPLAEYLRAGKDLSKKRKTKAATPDAQIFQEHELARSIGLPIIQEGPHHFRFAGYQIEYGLIRRKYSFSSIRPNAFSIPASVFHHFIHSHHPSVRQAQNQLPRPREWTIQEGDLVEDQVSNCQGTVLRLGATYLEVKLDNGAGAQLFPWYSVRKVVRIGDYVELASGARGWVVKSNGDVVNVIDRPSDAGDQSQVMELEAHINQVKHAVMPFMARAPVAPEVVASTKREYMPWVGTRVLITKTAWKGRYASIISVLARREHTQIVVRDENYDPNRAFRDITLDLYDVVEARSHLPLPEYSKNNPRHQETSTYESLSASPNPPDTESRYYHDQASAFSRPSGHRLTAAWDPNSRTPIPQDKSDLIPDFSAPPPWTSSYRHPLIDNRILNLKIKANVNGGGIPGTQLVVWLAQKEDGSFSFCCKRGHGIGWLEPHWIELRRPNPARETGLMVITNSESSHFGKLVRRASHRHSAERNCIVMRCVVVLVEDGKPNTLTSQELNLIASDVCLCSETKEEKDINKQLLKDLHRRY</sequence>
<keyword evidence="4" id="KW-1185">Reference proteome</keyword>
<feature type="region of interest" description="Disordered" evidence="1">
    <location>
        <begin position="530"/>
        <end position="598"/>
    </location>
</feature>
<evidence type="ECO:0000256" key="1">
    <source>
        <dbReference type="SAM" id="MobiDB-lite"/>
    </source>
</evidence>
<dbReference type="Pfam" id="PF03439">
    <property type="entry name" value="Spt5-NGN"/>
    <property type="match status" value="1"/>
</dbReference>
<dbReference type="PANTHER" id="PTHR11125:SF7">
    <property type="entry name" value="TRANSCRIPTION ELONGATION FACTOR SPT5"/>
    <property type="match status" value="1"/>
</dbReference>